<dbReference type="InterPro" id="IPR034586">
    <property type="entry name" value="Bfa1/Byr4"/>
</dbReference>
<evidence type="ECO:0000313" key="3">
    <source>
        <dbReference type="Proteomes" id="UP000070444"/>
    </source>
</evidence>
<dbReference type="OrthoDB" id="19159at2759"/>
<dbReference type="EMBL" id="KQ964451">
    <property type="protein sequence ID" value="KXN72543.1"/>
    <property type="molecule type" value="Genomic_DNA"/>
</dbReference>
<evidence type="ECO:0000256" key="1">
    <source>
        <dbReference type="SAM" id="MobiDB-lite"/>
    </source>
</evidence>
<dbReference type="GO" id="GO:0005096">
    <property type="term" value="F:GTPase activator activity"/>
    <property type="evidence" value="ECO:0007669"/>
    <property type="project" value="InterPro"/>
</dbReference>
<organism evidence="2 3">
    <name type="scientific">Conidiobolus coronatus (strain ATCC 28846 / CBS 209.66 / NRRL 28638)</name>
    <name type="common">Delacroixia coronata</name>
    <dbReference type="NCBI Taxonomy" id="796925"/>
    <lineage>
        <taxon>Eukaryota</taxon>
        <taxon>Fungi</taxon>
        <taxon>Fungi incertae sedis</taxon>
        <taxon>Zoopagomycota</taxon>
        <taxon>Entomophthoromycotina</taxon>
        <taxon>Entomophthoromycetes</taxon>
        <taxon>Entomophthorales</taxon>
        <taxon>Ancylistaceae</taxon>
        <taxon>Conidiobolus</taxon>
    </lineage>
</organism>
<dbReference type="PANTHER" id="PTHR35140">
    <property type="entry name" value="MITOTIC CHECK POINT PROTEIN BFA1"/>
    <property type="match status" value="1"/>
</dbReference>
<name>A0A137PC38_CONC2</name>
<protein>
    <submittedName>
        <fullName evidence="2">Uncharacterized protein</fullName>
    </submittedName>
</protein>
<dbReference type="GO" id="GO:0001100">
    <property type="term" value="P:negative regulation of exit from mitosis"/>
    <property type="evidence" value="ECO:0007669"/>
    <property type="project" value="InterPro"/>
</dbReference>
<gene>
    <name evidence="2" type="ORF">CONCODRAFT_77729</name>
</gene>
<reference evidence="2 3" key="1">
    <citation type="journal article" date="2015" name="Genome Biol. Evol.">
        <title>Phylogenomic analyses indicate that early fungi evolved digesting cell walls of algal ancestors of land plants.</title>
        <authorList>
            <person name="Chang Y."/>
            <person name="Wang S."/>
            <person name="Sekimoto S."/>
            <person name="Aerts A.L."/>
            <person name="Choi C."/>
            <person name="Clum A."/>
            <person name="LaButti K.M."/>
            <person name="Lindquist E.A."/>
            <person name="Yee Ngan C."/>
            <person name="Ohm R.A."/>
            <person name="Salamov A.A."/>
            <person name="Grigoriev I.V."/>
            <person name="Spatafora J.W."/>
            <person name="Berbee M.L."/>
        </authorList>
    </citation>
    <scope>NUCLEOTIDE SEQUENCE [LARGE SCALE GENOMIC DNA]</scope>
    <source>
        <strain evidence="2 3">NRRL 28638</strain>
    </source>
</reference>
<keyword evidence="3" id="KW-1185">Reference proteome</keyword>
<sequence>MTTSSSTISSRIDLSQYMDKEEDDFELDFGEFDLNSNSLVGLRRGSSPAPALQRPLSSQTYDDTFSDTDSNLDSDNPLLPQHPNIKDNVSEFLRNYTGSGTINRLGTINKKTITKVTEDWGDELDIPVGTSLLSKFKQSTVTRPVIDDDPFKDDVFSSQQSPFANYFQSDPISEEEDLDIPADSMQLEISPRTQHSPLTLDVEVDMEIDPIVSNNPSTSLYSSNIAEDNDNSNPINTWFGSSESEDNYNDIEFPEEPSKLKVTKHKAAHRSSPNLRNEEDWLDDIDIPNDNVFTIKSQQNRLLQRKAPAPASKKLKSFTISDLFSSHSKSPTPINKVYSRVGLRPKTSRESFIPRKPSHPYLGNYRNITPISESGCNKLEFHHFHKPLSIGISKRGKYGDGTELDHLDNLPVSPTTEEKFTAKHPRPISPIPVESTSQTLKKMLNEFSDFQMDSLEQPSNKRRRPMLIQNLNSLKIQRTVGDMRFNPQDCSWEGNEEALRDFECVSPTRPALISNMGGHKRARKVGTMVFDPAQLKWFNTEPESDPFSEIPDLESNSGPPRILSDYGPGDHFYLSPTQKNDFYSSERSHRQFMNKWYVEGQGSFDHLYYVKFSNPR</sequence>
<evidence type="ECO:0000313" key="2">
    <source>
        <dbReference type="EMBL" id="KXN72543.1"/>
    </source>
</evidence>
<dbReference type="Proteomes" id="UP000070444">
    <property type="component" value="Unassembled WGS sequence"/>
</dbReference>
<proteinExistence type="predicted"/>
<dbReference type="GO" id="GO:1990334">
    <property type="term" value="C:Bfa1-Bub2 complex"/>
    <property type="evidence" value="ECO:0007669"/>
    <property type="project" value="InterPro"/>
</dbReference>
<dbReference type="GO" id="GO:0044732">
    <property type="term" value="C:mitotic spindle pole body"/>
    <property type="evidence" value="ECO:0007669"/>
    <property type="project" value="TreeGrafter"/>
</dbReference>
<accession>A0A137PC38</accession>
<dbReference type="OMA" id="WFNTEPE"/>
<dbReference type="AlphaFoldDB" id="A0A137PC38"/>
<dbReference type="PANTHER" id="PTHR35140:SF1">
    <property type="entry name" value="MITOTIC CHECK POINT PROTEIN BFA1"/>
    <property type="match status" value="1"/>
</dbReference>
<feature type="region of interest" description="Disordered" evidence="1">
    <location>
        <begin position="43"/>
        <end position="76"/>
    </location>
</feature>